<evidence type="ECO:0000256" key="1">
    <source>
        <dbReference type="SAM" id="SignalP"/>
    </source>
</evidence>
<protein>
    <submittedName>
        <fullName evidence="2">Uncharacterized protein</fullName>
    </submittedName>
</protein>
<evidence type="ECO:0000313" key="2">
    <source>
        <dbReference type="EMBL" id="CAK0912137.1"/>
    </source>
</evidence>
<sequence length="462" mass="51730">MTVLSTIVGVLLTATVAQGGIYPDDHWEHATELTADTADAWVQEKVDAGKTAPAWNEVAAKFKGNPDVAFGDVCLSKNQVRKIHGVDQSPGAGGWPTVRIFNKETGYGGKAYEKKTSQAMCDELGPKTEYMQQLVEEYATLCSIEDTSKGCTDKQKDFIAKWAEKPLDEIKKQHDRLSKMVGGDMKPDAKQWVKQRINVFKQVAKSKHSEAGPQWRRLVTHLWRGWPQPLVMEVPRWPLWRPWLISVDAFDWGITSRRGAAVPAERVQGGIYPDDHWEHATELTADTADAWVQEKVDAGKTAPAWNEVAAKFKGNPDVAFGDVCLSKNQVRKIHGVDQSPGAGGWPTVRIFNKETGYGGKAYEKKTSQAMCDELGPKTEYMQQLVEEYATLCSIEDTSKGCTDKQKDFIAKWAEKPLDEIKKQHDRLSKMVGGDMKPDAKQWVKQRINVFKQVAKSKHSEEL</sequence>
<accession>A0ABN9YIH1</accession>
<organism evidence="2 3">
    <name type="scientific">Prorocentrum cordatum</name>
    <dbReference type="NCBI Taxonomy" id="2364126"/>
    <lineage>
        <taxon>Eukaryota</taxon>
        <taxon>Sar</taxon>
        <taxon>Alveolata</taxon>
        <taxon>Dinophyceae</taxon>
        <taxon>Prorocentrales</taxon>
        <taxon>Prorocentraceae</taxon>
        <taxon>Prorocentrum</taxon>
    </lineage>
</organism>
<evidence type="ECO:0000313" key="3">
    <source>
        <dbReference type="Proteomes" id="UP001189429"/>
    </source>
</evidence>
<proteinExistence type="predicted"/>
<feature type="chain" id="PRO_5046374675" evidence="1">
    <location>
        <begin position="20"/>
        <end position="462"/>
    </location>
</feature>
<feature type="signal peptide" evidence="1">
    <location>
        <begin position="1"/>
        <end position="19"/>
    </location>
</feature>
<dbReference type="EMBL" id="CAUYUJ010022703">
    <property type="protein sequence ID" value="CAK0912137.1"/>
    <property type="molecule type" value="Genomic_DNA"/>
</dbReference>
<reference evidence="2" key="1">
    <citation type="submission" date="2023-10" db="EMBL/GenBank/DDBJ databases">
        <authorList>
            <person name="Chen Y."/>
            <person name="Shah S."/>
            <person name="Dougan E. K."/>
            <person name="Thang M."/>
            <person name="Chan C."/>
        </authorList>
    </citation>
    <scope>NUCLEOTIDE SEQUENCE [LARGE SCALE GENOMIC DNA]</scope>
</reference>
<comment type="caution">
    <text evidence="2">The sequence shown here is derived from an EMBL/GenBank/DDBJ whole genome shotgun (WGS) entry which is preliminary data.</text>
</comment>
<name>A0ABN9YIH1_9DINO</name>
<keyword evidence="1" id="KW-0732">Signal</keyword>
<gene>
    <name evidence="2" type="ORF">PCOR1329_LOCUS85755</name>
</gene>
<keyword evidence="3" id="KW-1185">Reference proteome</keyword>
<dbReference type="Proteomes" id="UP001189429">
    <property type="component" value="Unassembled WGS sequence"/>
</dbReference>